<dbReference type="PROSITE" id="PS51795">
    <property type="entry name" value="ZF_FLZ"/>
    <property type="match status" value="1"/>
</dbReference>
<evidence type="ECO:0000256" key="6">
    <source>
        <dbReference type="PROSITE-ProRule" id="PRU01131"/>
    </source>
</evidence>
<keyword evidence="5" id="KW-0863">Zinc-finger</keyword>
<keyword evidence="3" id="KW-0963">Cytoplasm</keyword>
<proteinExistence type="inferred from homology"/>
<gene>
    <name evidence="8" type="ORF">STAS_16951</name>
</gene>
<feature type="domain" description="FLZ-type" evidence="7">
    <location>
        <begin position="42"/>
        <end position="86"/>
    </location>
</feature>
<evidence type="ECO:0000256" key="4">
    <source>
        <dbReference type="ARBA" id="ARBA00022723"/>
    </source>
</evidence>
<keyword evidence="9" id="KW-1185">Reference proteome</keyword>
<accession>A0A5A7Q5F0</accession>
<dbReference type="PANTHER" id="PTHR33059:SF4">
    <property type="entry name" value="FCS-LIKE ZINC FINGER 5"/>
    <property type="match status" value="1"/>
</dbReference>
<dbReference type="Pfam" id="PF04570">
    <property type="entry name" value="zf-FLZ"/>
    <property type="match status" value="1"/>
</dbReference>
<reference evidence="9" key="1">
    <citation type="journal article" date="2019" name="Curr. Biol.">
        <title>Genome Sequence of Striga asiatica Provides Insight into the Evolution of Plant Parasitism.</title>
        <authorList>
            <person name="Yoshida S."/>
            <person name="Kim S."/>
            <person name="Wafula E.K."/>
            <person name="Tanskanen J."/>
            <person name="Kim Y.M."/>
            <person name="Honaas L."/>
            <person name="Yang Z."/>
            <person name="Spallek T."/>
            <person name="Conn C.E."/>
            <person name="Ichihashi Y."/>
            <person name="Cheong K."/>
            <person name="Cui S."/>
            <person name="Der J.P."/>
            <person name="Gundlach H."/>
            <person name="Jiao Y."/>
            <person name="Hori C."/>
            <person name="Ishida J.K."/>
            <person name="Kasahara H."/>
            <person name="Kiba T."/>
            <person name="Kim M.S."/>
            <person name="Koo N."/>
            <person name="Laohavisit A."/>
            <person name="Lee Y.H."/>
            <person name="Lumba S."/>
            <person name="McCourt P."/>
            <person name="Mortimer J.C."/>
            <person name="Mutuku J.M."/>
            <person name="Nomura T."/>
            <person name="Sasaki-Sekimoto Y."/>
            <person name="Seto Y."/>
            <person name="Wang Y."/>
            <person name="Wakatake T."/>
            <person name="Sakakibara H."/>
            <person name="Demura T."/>
            <person name="Yamaguchi S."/>
            <person name="Yoneyama K."/>
            <person name="Manabe R.I."/>
            <person name="Nelson D.C."/>
            <person name="Schulman A.H."/>
            <person name="Timko M.P."/>
            <person name="dePamphilis C.W."/>
            <person name="Choi D."/>
            <person name="Shirasu K."/>
        </authorList>
    </citation>
    <scope>NUCLEOTIDE SEQUENCE [LARGE SCALE GENOMIC DNA]</scope>
    <source>
        <strain evidence="9">cv. UVA1</strain>
    </source>
</reference>
<evidence type="ECO:0000256" key="2">
    <source>
        <dbReference type="ARBA" id="ARBA00009374"/>
    </source>
</evidence>
<dbReference type="EMBL" id="BKCP01005849">
    <property type="protein sequence ID" value="GER40284.1"/>
    <property type="molecule type" value="Genomic_DNA"/>
</dbReference>
<evidence type="ECO:0000313" key="8">
    <source>
        <dbReference type="EMBL" id="GER40284.1"/>
    </source>
</evidence>
<dbReference type="Proteomes" id="UP000325081">
    <property type="component" value="Unassembled WGS sequence"/>
</dbReference>
<dbReference type="InterPro" id="IPR007650">
    <property type="entry name" value="Zf-FLZ_dom"/>
</dbReference>
<comment type="caution">
    <text evidence="8">The sequence shown here is derived from an EMBL/GenBank/DDBJ whole genome shotgun (WGS) entry which is preliminary data.</text>
</comment>
<evidence type="ECO:0000313" key="9">
    <source>
        <dbReference type="Proteomes" id="UP000325081"/>
    </source>
</evidence>
<evidence type="ECO:0000256" key="3">
    <source>
        <dbReference type="ARBA" id="ARBA00022490"/>
    </source>
</evidence>
<keyword evidence="4" id="KW-0479">Metal-binding</keyword>
<dbReference type="GO" id="GO:0005737">
    <property type="term" value="C:cytoplasm"/>
    <property type="evidence" value="ECO:0007669"/>
    <property type="project" value="UniProtKB-SubCell"/>
</dbReference>
<evidence type="ECO:0000256" key="1">
    <source>
        <dbReference type="ARBA" id="ARBA00004496"/>
    </source>
</evidence>
<feature type="zinc finger region" description="FLZ-type" evidence="6">
    <location>
        <begin position="42"/>
        <end position="86"/>
    </location>
</feature>
<dbReference type="GO" id="GO:0008270">
    <property type="term" value="F:zinc ion binding"/>
    <property type="evidence" value="ECO:0007669"/>
    <property type="project" value="UniProtKB-KW"/>
</dbReference>
<name>A0A5A7Q5F0_STRAF</name>
<protein>
    <recommendedName>
        <fullName evidence="7">FLZ-type domain-containing protein</fullName>
    </recommendedName>
</protein>
<evidence type="ECO:0000256" key="5">
    <source>
        <dbReference type="ARBA" id="ARBA00022771"/>
    </source>
</evidence>
<evidence type="ECO:0000259" key="7">
    <source>
        <dbReference type="PROSITE" id="PS51795"/>
    </source>
</evidence>
<keyword evidence="5" id="KW-0862">Zinc</keyword>
<comment type="similarity">
    <text evidence="2">Belongs to the FLZ family.</text>
</comment>
<organism evidence="8 9">
    <name type="scientific">Striga asiatica</name>
    <name type="common">Asiatic witchweed</name>
    <name type="synonym">Buchnera asiatica</name>
    <dbReference type="NCBI Taxonomy" id="4170"/>
    <lineage>
        <taxon>Eukaryota</taxon>
        <taxon>Viridiplantae</taxon>
        <taxon>Streptophyta</taxon>
        <taxon>Embryophyta</taxon>
        <taxon>Tracheophyta</taxon>
        <taxon>Spermatophyta</taxon>
        <taxon>Magnoliopsida</taxon>
        <taxon>eudicotyledons</taxon>
        <taxon>Gunneridae</taxon>
        <taxon>Pentapetalae</taxon>
        <taxon>asterids</taxon>
        <taxon>lamiids</taxon>
        <taxon>Lamiales</taxon>
        <taxon>Orobanchaceae</taxon>
        <taxon>Buchnereae</taxon>
        <taxon>Striga</taxon>
    </lineage>
</organism>
<dbReference type="PANTHER" id="PTHR33059">
    <property type="entry name" value="FCS-LIKE ZINC FINGER 5"/>
    <property type="match status" value="1"/>
</dbReference>
<dbReference type="OrthoDB" id="1925036at2759"/>
<sequence length="99" mass="11481">MTEFTLDLNNPPSDHFNAGDQIFPAAARPHHRSSGEFVQTANFLRVCFLCNRRLVQGRDIYIYRGDSAFCSLECRQQKMSEDERKEKYSSAMEIDRIAM</sequence>
<comment type="subcellular location">
    <subcellularLocation>
        <location evidence="1">Cytoplasm</location>
    </subcellularLocation>
</comment>
<dbReference type="AlphaFoldDB" id="A0A5A7Q5F0"/>